<reference evidence="1" key="1">
    <citation type="submission" date="2014-09" db="EMBL/GenBank/DDBJ databases">
        <authorList>
            <person name="Magalhaes I.L.F."/>
            <person name="Oliveira U."/>
            <person name="Santos F.R."/>
            <person name="Vidigal T.H.D.A."/>
            <person name="Brescovit A.D."/>
            <person name="Santos A.J."/>
        </authorList>
    </citation>
    <scope>NUCLEOTIDE SEQUENCE</scope>
    <source>
        <tissue evidence="1">Shoot tissue taken approximately 20 cm above the soil surface</tissue>
    </source>
</reference>
<evidence type="ECO:0000313" key="1">
    <source>
        <dbReference type="EMBL" id="JAE11606.1"/>
    </source>
</evidence>
<dbReference type="AlphaFoldDB" id="A0A0A9FMT3"/>
<protein>
    <submittedName>
        <fullName evidence="1">Uncharacterized protein</fullName>
    </submittedName>
</protein>
<sequence length="19" mass="2127">MVYPSRSSTFVDKLGHDST</sequence>
<accession>A0A0A9FMT3</accession>
<proteinExistence type="predicted"/>
<dbReference type="EMBL" id="GBRH01186290">
    <property type="protein sequence ID" value="JAE11606.1"/>
    <property type="molecule type" value="Transcribed_RNA"/>
</dbReference>
<name>A0A0A9FMT3_ARUDO</name>
<reference evidence="1" key="2">
    <citation type="journal article" date="2015" name="Data Brief">
        <title>Shoot transcriptome of the giant reed, Arundo donax.</title>
        <authorList>
            <person name="Barrero R.A."/>
            <person name="Guerrero F.D."/>
            <person name="Moolhuijzen P."/>
            <person name="Goolsby J.A."/>
            <person name="Tidwell J."/>
            <person name="Bellgard S.E."/>
            <person name="Bellgard M.I."/>
        </authorList>
    </citation>
    <scope>NUCLEOTIDE SEQUENCE</scope>
    <source>
        <tissue evidence="1">Shoot tissue taken approximately 20 cm above the soil surface</tissue>
    </source>
</reference>
<organism evidence="1">
    <name type="scientific">Arundo donax</name>
    <name type="common">Giant reed</name>
    <name type="synonym">Donax arundinaceus</name>
    <dbReference type="NCBI Taxonomy" id="35708"/>
    <lineage>
        <taxon>Eukaryota</taxon>
        <taxon>Viridiplantae</taxon>
        <taxon>Streptophyta</taxon>
        <taxon>Embryophyta</taxon>
        <taxon>Tracheophyta</taxon>
        <taxon>Spermatophyta</taxon>
        <taxon>Magnoliopsida</taxon>
        <taxon>Liliopsida</taxon>
        <taxon>Poales</taxon>
        <taxon>Poaceae</taxon>
        <taxon>PACMAD clade</taxon>
        <taxon>Arundinoideae</taxon>
        <taxon>Arundineae</taxon>
        <taxon>Arundo</taxon>
    </lineage>
</organism>